<organism evidence="7 8">
    <name type="scientific">Sphaerulina musiva (strain SO2202)</name>
    <name type="common">Poplar stem canker fungus</name>
    <name type="synonym">Septoria musiva</name>
    <dbReference type="NCBI Taxonomy" id="692275"/>
    <lineage>
        <taxon>Eukaryota</taxon>
        <taxon>Fungi</taxon>
        <taxon>Dikarya</taxon>
        <taxon>Ascomycota</taxon>
        <taxon>Pezizomycotina</taxon>
        <taxon>Dothideomycetes</taxon>
        <taxon>Dothideomycetidae</taxon>
        <taxon>Mycosphaerellales</taxon>
        <taxon>Mycosphaerellaceae</taxon>
        <taxon>Sphaerulina</taxon>
    </lineage>
</organism>
<dbReference type="OMA" id="QVAEWIC"/>
<dbReference type="STRING" id="692275.M3D7B3"/>
<dbReference type="GO" id="GO:0005524">
    <property type="term" value="F:ATP binding"/>
    <property type="evidence" value="ECO:0007669"/>
    <property type="project" value="UniProtKB-KW"/>
</dbReference>
<evidence type="ECO:0000256" key="5">
    <source>
        <dbReference type="SAM" id="MobiDB-lite"/>
    </source>
</evidence>
<gene>
    <name evidence="7" type="ORF">SEPMUDRAFT_147898</name>
</gene>
<dbReference type="OrthoDB" id="4062651at2759"/>
<protein>
    <recommendedName>
        <fullName evidence="6">Protein kinase domain-containing protein</fullName>
    </recommendedName>
</protein>
<evidence type="ECO:0000313" key="8">
    <source>
        <dbReference type="Proteomes" id="UP000016931"/>
    </source>
</evidence>
<dbReference type="RefSeq" id="XP_016762181.1">
    <property type="nucleotide sequence ID" value="XM_016904584.1"/>
</dbReference>
<dbReference type="SUPFAM" id="SSF56112">
    <property type="entry name" value="Protein kinase-like (PK-like)"/>
    <property type="match status" value="2"/>
</dbReference>
<dbReference type="PROSITE" id="PS50011">
    <property type="entry name" value="PROTEIN_KINASE_DOM"/>
    <property type="match status" value="1"/>
</dbReference>
<name>M3D7B3_SPHMS</name>
<feature type="region of interest" description="Disordered" evidence="5">
    <location>
        <begin position="644"/>
        <end position="722"/>
    </location>
</feature>
<keyword evidence="8" id="KW-1185">Reference proteome</keyword>
<feature type="domain" description="Protein kinase" evidence="6">
    <location>
        <begin position="130"/>
        <end position="622"/>
    </location>
</feature>
<evidence type="ECO:0000256" key="2">
    <source>
        <dbReference type="ARBA" id="ARBA00022741"/>
    </source>
</evidence>
<dbReference type="InterPro" id="IPR011009">
    <property type="entry name" value="Kinase-like_dom_sf"/>
</dbReference>
<dbReference type="EMBL" id="KB456262">
    <property type="protein sequence ID" value="EMF14060.1"/>
    <property type="molecule type" value="Genomic_DNA"/>
</dbReference>
<feature type="compositionally biased region" description="Basic and acidic residues" evidence="5">
    <location>
        <begin position="659"/>
        <end position="668"/>
    </location>
</feature>
<dbReference type="HOGENOM" id="CLU_015630_1_1_1"/>
<keyword evidence="3" id="KW-0418">Kinase</keyword>
<proteinExistence type="predicted"/>
<keyword evidence="4" id="KW-0067">ATP-binding</keyword>
<dbReference type="GeneID" id="27901721"/>
<evidence type="ECO:0000256" key="4">
    <source>
        <dbReference type="ARBA" id="ARBA00022840"/>
    </source>
</evidence>
<dbReference type="Gene3D" id="1.10.510.10">
    <property type="entry name" value="Transferase(Phosphotransferase) domain 1"/>
    <property type="match status" value="2"/>
</dbReference>
<keyword evidence="1" id="KW-0808">Transferase</keyword>
<dbReference type="InterPro" id="IPR000719">
    <property type="entry name" value="Prot_kinase_dom"/>
</dbReference>
<dbReference type="GO" id="GO:0004674">
    <property type="term" value="F:protein serine/threonine kinase activity"/>
    <property type="evidence" value="ECO:0007669"/>
    <property type="project" value="TreeGrafter"/>
</dbReference>
<dbReference type="Proteomes" id="UP000016931">
    <property type="component" value="Unassembled WGS sequence"/>
</dbReference>
<evidence type="ECO:0000259" key="6">
    <source>
        <dbReference type="PROSITE" id="PS50011"/>
    </source>
</evidence>
<evidence type="ECO:0000256" key="3">
    <source>
        <dbReference type="ARBA" id="ARBA00022777"/>
    </source>
</evidence>
<dbReference type="PANTHER" id="PTHR43289">
    <property type="entry name" value="MITOGEN-ACTIVATED PROTEIN KINASE KINASE KINASE 20-RELATED"/>
    <property type="match status" value="1"/>
</dbReference>
<dbReference type="PANTHER" id="PTHR43289:SF33">
    <property type="entry name" value="SERINE_THREONINE KINASE 31"/>
    <property type="match status" value="1"/>
</dbReference>
<evidence type="ECO:0000313" key="7">
    <source>
        <dbReference type="EMBL" id="EMF14060.1"/>
    </source>
</evidence>
<sequence>MATRSYADVAPTAATIALNAYIYGYGGHSLVTPHVQLKQRWWTDERIDAKVTRAFIISKLRNEERDMVDGPIKGFGGLTDDSYMEWILERAKRFFLILNDIDKSDQIFGCIDESWDDDDLPLSLDEIPSLNLDTKNNDGLNKRFYDAQFVFMLRELKKGAHIEYGPNEHIPMEHVNTMPPAVCLQTFDRIHFPGRVDDVFMRRKYPLINKETGERFHDRFMRDVRKAKALAHEHIAPCWASYTSENAGFVISDFVAEHSIGTYIEHRTPTQYMRVAAPERPVLLCEWMHCLSDALACLHSRGVAHTAIRPSNVWIDKDNHIAFGDVGSISTFQRGKKAGKTEAYDYAAPESHISKRPVVLKSSSPPVSSIGAFSRLRKMSTSTFATIDTVSSSESSSASSIRSNSFIGGTSIGSPVMSPAASSFGEGRTNSVTTIRTALPPTFESEPVSPVSFTSSRTHSRQISETCHSPTIPIGPFSPVSPFSPASFDTASLLLQRPSTISAASLRDLPTAVPEMSDIWSLACIFLDIITFMIKGKNNEFLKFRATRVQTKNRTRTDTSFHNEPDKISAWISILEEESKKRDEKIYRAVPELLALVRIMMSQNATLRPTAREVRDRIEEILVGECGVEHLCCTDREWPEYDKNHLKDESTSSGRRTRHDSPLQDDHLPMGSLSVDAPRKGSDSGPRATSVLEKRLSPDQQAAALAQTEVQRRRRSSTSTVTAKVSSWKMKIFSGRAEIPHH</sequence>
<dbReference type="eggNOG" id="ENOG502QUU6">
    <property type="taxonomic scope" value="Eukaryota"/>
</dbReference>
<evidence type="ECO:0000256" key="1">
    <source>
        <dbReference type="ARBA" id="ARBA00022679"/>
    </source>
</evidence>
<dbReference type="SMART" id="SM00220">
    <property type="entry name" value="S_TKc"/>
    <property type="match status" value="1"/>
</dbReference>
<dbReference type="Pfam" id="PF00069">
    <property type="entry name" value="Pkinase"/>
    <property type="match status" value="1"/>
</dbReference>
<accession>M3D7B3</accession>
<keyword evidence="2" id="KW-0547">Nucleotide-binding</keyword>
<reference evidence="7 8" key="1">
    <citation type="journal article" date="2012" name="PLoS Pathog.">
        <title>Diverse lifestyles and strategies of plant pathogenesis encoded in the genomes of eighteen Dothideomycetes fungi.</title>
        <authorList>
            <person name="Ohm R.A."/>
            <person name="Feau N."/>
            <person name="Henrissat B."/>
            <person name="Schoch C.L."/>
            <person name="Horwitz B.A."/>
            <person name="Barry K.W."/>
            <person name="Condon B.J."/>
            <person name="Copeland A.C."/>
            <person name="Dhillon B."/>
            <person name="Glaser F."/>
            <person name="Hesse C.N."/>
            <person name="Kosti I."/>
            <person name="LaButti K."/>
            <person name="Lindquist E.A."/>
            <person name="Lucas S."/>
            <person name="Salamov A.A."/>
            <person name="Bradshaw R.E."/>
            <person name="Ciuffetti L."/>
            <person name="Hamelin R.C."/>
            <person name="Kema G.H.J."/>
            <person name="Lawrence C."/>
            <person name="Scott J.A."/>
            <person name="Spatafora J.W."/>
            <person name="Turgeon B.G."/>
            <person name="de Wit P.J.G.M."/>
            <person name="Zhong S."/>
            <person name="Goodwin S.B."/>
            <person name="Grigoriev I.V."/>
        </authorList>
    </citation>
    <scope>NUCLEOTIDE SEQUENCE [LARGE SCALE GENOMIC DNA]</scope>
    <source>
        <strain evidence="7 8">SO2202</strain>
    </source>
</reference>
<dbReference type="AlphaFoldDB" id="M3D7B3"/>